<evidence type="ECO:0000256" key="1">
    <source>
        <dbReference type="ARBA" id="ARBA00004167"/>
    </source>
</evidence>
<evidence type="ECO:0000313" key="6">
    <source>
        <dbReference type="EMBL" id="MBS2548291.1"/>
    </source>
</evidence>
<evidence type="ECO:0000256" key="3">
    <source>
        <dbReference type="ARBA" id="ARBA00022692"/>
    </source>
</evidence>
<dbReference type="Gene3D" id="1.20.1440.20">
    <property type="entry name" value="LemA-like domain"/>
    <property type="match status" value="1"/>
</dbReference>
<evidence type="ECO:0000313" key="7">
    <source>
        <dbReference type="Proteomes" id="UP000730482"/>
    </source>
</evidence>
<organism evidence="6 7">
    <name type="scientific">Catenulispora pinistramenti</name>
    <dbReference type="NCBI Taxonomy" id="2705254"/>
    <lineage>
        <taxon>Bacteria</taxon>
        <taxon>Bacillati</taxon>
        <taxon>Actinomycetota</taxon>
        <taxon>Actinomycetes</taxon>
        <taxon>Catenulisporales</taxon>
        <taxon>Catenulisporaceae</taxon>
        <taxon>Catenulispora</taxon>
    </lineage>
</organism>
<evidence type="ECO:0000256" key="2">
    <source>
        <dbReference type="ARBA" id="ARBA00008854"/>
    </source>
</evidence>
<sequence length="199" mass="21482">MAAVVIVVVIVLVVALAAGLGYNSLVRKRNRTSEAWSQIDVELKRRHDLIPNLVQTVRGYATHESGTFEAVTDARARAVSAGATADPKAVASAESALSSSLRSLFAVAENYPVLRAQEGFLALQEQLAATEDKLEYARRYYNTSARDYNTAVQSFPRTLIASPFGFHPVVFFQADETDKDVPVVDFTAATTPGAPPTHG</sequence>
<dbReference type="EMBL" id="JAAFYZ010000046">
    <property type="protein sequence ID" value="MBS2548291.1"/>
    <property type="molecule type" value="Genomic_DNA"/>
</dbReference>
<dbReference type="Pfam" id="PF04011">
    <property type="entry name" value="LemA"/>
    <property type="match status" value="1"/>
</dbReference>
<gene>
    <name evidence="6" type="ORF">KGQ19_15610</name>
</gene>
<dbReference type="InterPro" id="IPR023353">
    <property type="entry name" value="LemA-like_dom_sf"/>
</dbReference>
<dbReference type="InterPro" id="IPR007156">
    <property type="entry name" value="MamQ_LemA"/>
</dbReference>
<comment type="subcellular location">
    <subcellularLocation>
        <location evidence="1">Membrane</location>
        <topology evidence="1">Single-pass membrane protein</topology>
    </subcellularLocation>
</comment>
<keyword evidence="3" id="KW-0812">Transmembrane</keyword>
<comment type="caution">
    <text evidence="6">The sequence shown here is derived from an EMBL/GenBank/DDBJ whole genome shotgun (WGS) entry which is preliminary data.</text>
</comment>
<evidence type="ECO:0000256" key="5">
    <source>
        <dbReference type="ARBA" id="ARBA00023136"/>
    </source>
</evidence>
<reference evidence="6 7" key="1">
    <citation type="submission" date="2020-02" db="EMBL/GenBank/DDBJ databases">
        <title>Acidophilic actinobacteria isolated from forest soil.</title>
        <authorList>
            <person name="Golinska P."/>
        </authorList>
    </citation>
    <scope>NUCLEOTIDE SEQUENCE [LARGE SCALE GENOMIC DNA]</scope>
    <source>
        <strain evidence="6 7">NL8</strain>
    </source>
</reference>
<keyword evidence="4" id="KW-1133">Transmembrane helix</keyword>
<dbReference type="PANTHER" id="PTHR34478:SF2">
    <property type="entry name" value="MEMBRANE PROTEIN"/>
    <property type="match status" value="1"/>
</dbReference>
<protein>
    <submittedName>
        <fullName evidence="6">LemA family protein</fullName>
    </submittedName>
</protein>
<dbReference type="Proteomes" id="UP000730482">
    <property type="component" value="Unassembled WGS sequence"/>
</dbReference>
<comment type="similarity">
    <text evidence="2">Belongs to the LemA family.</text>
</comment>
<evidence type="ECO:0000256" key="4">
    <source>
        <dbReference type="ARBA" id="ARBA00022989"/>
    </source>
</evidence>
<dbReference type="SUPFAM" id="SSF140478">
    <property type="entry name" value="LemA-like"/>
    <property type="match status" value="1"/>
</dbReference>
<keyword evidence="5" id="KW-0472">Membrane</keyword>
<name>A0ABS5KQG4_9ACTN</name>
<proteinExistence type="inferred from homology"/>
<keyword evidence="7" id="KW-1185">Reference proteome</keyword>
<dbReference type="RefSeq" id="WP_212009865.1">
    <property type="nucleotide sequence ID" value="NZ_JAAFYZ010000046.1"/>
</dbReference>
<accession>A0ABS5KQG4</accession>
<dbReference type="PANTHER" id="PTHR34478">
    <property type="entry name" value="PROTEIN LEMA"/>
    <property type="match status" value="1"/>
</dbReference>